<proteinExistence type="predicted"/>
<protein>
    <submittedName>
        <fullName evidence="1">Uncharacterized protein</fullName>
    </submittedName>
</protein>
<dbReference type="Proteomes" id="UP001208690">
    <property type="component" value="Unassembled WGS sequence"/>
</dbReference>
<organism evidence="1 2">
    <name type="scientific">Roseobacter sinensis</name>
    <dbReference type="NCBI Taxonomy" id="2931391"/>
    <lineage>
        <taxon>Bacteria</taxon>
        <taxon>Pseudomonadati</taxon>
        <taxon>Pseudomonadota</taxon>
        <taxon>Alphaproteobacteria</taxon>
        <taxon>Rhodobacterales</taxon>
        <taxon>Roseobacteraceae</taxon>
        <taxon>Roseobacter</taxon>
    </lineage>
</organism>
<reference evidence="1 2" key="1">
    <citation type="submission" date="2022-04" db="EMBL/GenBank/DDBJ databases">
        <title>Roseobacter sp. WL0113 is a bacterium isolated from neritic sediment.</title>
        <authorList>
            <person name="Wang L."/>
            <person name="He W."/>
            <person name="Zhang D.-F."/>
        </authorList>
    </citation>
    <scope>NUCLEOTIDE SEQUENCE [LARGE SCALE GENOMIC DNA]</scope>
    <source>
        <strain evidence="1 2">WL0113</strain>
    </source>
</reference>
<gene>
    <name evidence="1" type="ORF">MUB52_07000</name>
</gene>
<evidence type="ECO:0000313" key="1">
    <source>
        <dbReference type="EMBL" id="MCV3271170.1"/>
    </source>
</evidence>
<evidence type="ECO:0000313" key="2">
    <source>
        <dbReference type="Proteomes" id="UP001208690"/>
    </source>
</evidence>
<accession>A0ABT3BC65</accession>
<keyword evidence="2" id="KW-1185">Reference proteome</keyword>
<sequence length="193" mass="21029">MLLEVRAADRRPRLGSSIGRWSEAFTKTLRPKAHDHEANLFKIIDSYALEDDDLDEISLSIRRNAGNIHRRPKSSARLGADAADFNKWLDDGGSDFEVAAANLVEARHFEALVELNSMINDFRGVAIDTGDAAAMNAKLEDAAALIAAMEAVAKRGLTQLNAAAWTRAGGGEVRMIQDQNRRQAAEALDALSD</sequence>
<name>A0ABT3BC65_9RHOB</name>
<dbReference type="RefSeq" id="WP_263843484.1">
    <property type="nucleotide sequence ID" value="NZ_JALIEB010000003.1"/>
</dbReference>
<dbReference type="EMBL" id="JALIEB010000003">
    <property type="protein sequence ID" value="MCV3271170.1"/>
    <property type="molecule type" value="Genomic_DNA"/>
</dbReference>
<comment type="caution">
    <text evidence="1">The sequence shown here is derived from an EMBL/GenBank/DDBJ whole genome shotgun (WGS) entry which is preliminary data.</text>
</comment>